<comment type="caution">
    <text evidence="2">The sequence shown here is derived from an EMBL/GenBank/DDBJ whole genome shotgun (WGS) entry which is preliminary data.</text>
</comment>
<feature type="non-terminal residue" evidence="2">
    <location>
        <position position="98"/>
    </location>
</feature>
<dbReference type="GO" id="GO:0014808">
    <property type="term" value="P:release of sequestered calcium ion into cytosol by sarcoplasmic reticulum"/>
    <property type="evidence" value="ECO:0007669"/>
    <property type="project" value="TreeGrafter"/>
</dbReference>
<gene>
    <name evidence="2" type="ORF">GIL414_LOCUS22413</name>
</gene>
<dbReference type="GO" id="GO:0005790">
    <property type="term" value="C:smooth endoplasmic reticulum"/>
    <property type="evidence" value="ECO:0007669"/>
    <property type="project" value="TreeGrafter"/>
</dbReference>
<proteinExistence type="predicted"/>
<sequence>CRFIFGGEHGRFIHRPPEGAAPLFEAMLAKQKISIEPCFSFGNIERSRLDGPSHFQHHIGFTPQPVRTNHIVLPAHLESVRDRLAENIHELWSMNKVA</sequence>
<organism evidence="2 3">
    <name type="scientific">Rotaria magnacalcarata</name>
    <dbReference type="NCBI Taxonomy" id="392030"/>
    <lineage>
        <taxon>Eukaryota</taxon>
        <taxon>Metazoa</taxon>
        <taxon>Spiralia</taxon>
        <taxon>Gnathifera</taxon>
        <taxon>Rotifera</taxon>
        <taxon>Eurotatoria</taxon>
        <taxon>Bdelloidea</taxon>
        <taxon>Philodinida</taxon>
        <taxon>Philodinidae</taxon>
        <taxon>Rotaria</taxon>
    </lineage>
</organism>
<dbReference type="InterPro" id="IPR015925">
    <property type="entry name" value="Ryanodine_IP3_receptor"/>
</dbReference>
<dbReference type="InterPro" id="IPR003032">
    <property type="entry name" value="Ryanodine_rcpt"/>
</dbReference>
<feature type="domain" description="Ryanodine receptor Ryr" evidence="1">
    <location>
        <begin position="61"/>
        <end position="97"/>
    </location>
</feature>
<dbReference type="Pfam" id="PF02026">
    <property type="entry name" value="RyR"/>
    <property type="match status" value="1"/>
</dbReference>
<dbReference type="GO" id="GO:0042383">
    <property type="term" value="C:sarcolemma"/>
    <property type="evidence" value="ECO:0007669"/>
    <property type="project" value="TreeGrafter"/>
</dbReference>
<dbReference type="GO" id="GO:0033017">
    <property type="term" value="C:sarcoplasmic reticulum membrane"/>
    <property type="evidence" value="ECO:0007669"/>
    <property type="project" value="TreeGrafter"/>
</dbReference>
<dbReference type="GO" id="GO:0005219">
    <property type="term" value="F:ryanodine-sensitive calcium-release channel activity"/>
    <property type="evidence" value="ECO:0007669"/>
    <property type="project" value="TreeGrafter"/>
</dbReference>
<evidence type="ECO:0000313" key="3">
    <source>
        <dbReference type="Proteomes" id="UP000681720"/>
    </source>
</evidence>
<accession>A0A8S2SGA0</accession>
<dbReference type="GO" id="GO:0006941">
    <property type="term" value="P:striated muscle contraction"/>
    <property type="evidence" value="ECO:0007669"/>
    <property type="project" value="TreeGrafter"/>
</dbReference>
<dbReference type="InterPro" id="IPR043136">
    <property type="entry name" value="B30.2/SPRY_sf"/>
</dbReference>
<dbReference type="Proteomes" id="UP000681720">
    <property type="component" value="Unassembled WGS sequence"/>
</dbReference>
<dbReference type="AlphaFoldDB" id="A0A8S2SGA0"/>
<dbReference type="GO" id="GO:0030018">
    <property type="term" value="C:Z disc"/>
    <property type="evidence" value="ECO:0007669"/>
    <property type="project" value="TreeGrafter"/>
</dbReference>
<dbReference type="PANTHER" id="PTHR46399:SF8">
    <property type="entry name" value="B30.2_SPRY DOMAIN-CONTAINING PROTEIN"/>
    <property type="match status" value="1"/>
</dbReference>
<dbReference type="Gene3D" id="1.10.490.160">
    <property type="match status" value="1"/>
</dbReference>
<reference evidence="2" key="1">
    <citation type="submission" date="2021-02" db="EMBL/GenBank/DDBJ databases">
        <authorList>
            <person name="Nowell W R."/>
        </authorList>
    </citation>
    <scope>NUCLEOTIDE SEQUENCE</scope>
</reference>
<feature type="non-terminal residue" evidence="2">
    <location>
        <position position="1"/>
    </location>
</feature>
<dbReference type="GO" id="GO:0034704">
    <property type="term" value="C:calcium channel complex"/>
    <property type="evidence" value="ECO:0007669"/>
    <property type="project" value="TreeGrafter"/>
</dbReference>
<dbReference type="PANTHER" id="PTHR46399">
    <property type="entry name" value="B30.2/SPRY DOMAIN-CONTAINING PROTEIN"/>
    <property type="match status" value="1"/>
</dbReference>
<dbReference type="EMBL" id="CAJOBJ010022053">
    <property type="protein sequence ID" value="CAF4221153.1"/>
    <property type="molecule type" value="Genomic_DNA"/>
</dbReference>
<evidence type="ECO:0000259" key="1">
    <source>
        <dbReference type="Pfam" id="PF02026"/>
    </source>
</evidence>
<dbReference type="Gene3D" id="2.60.120.920">
    <property type="match status" value="1"/>
</dbReference>
<evidence type="ECO:0000313" key="2">
    <source>
        <dbReference type="EMBL" id="CAF4221153.1"/>
    </source>
</evidence>
<name>A0A8S2SGA0_9BILA</name>
<protein>
    <recommendedName>
        <fullName evidence="1">Ryanodine receptor Ryr domain-containing protein</fullName>
    </recommendedName>
</protein>